<feature type="transmembrane region" description="Helical" evidence="1">
    <location>
        <begin position="7"/>
        <end position="26"/>
    </location>
</feature>
<keyword evidence="1" id="KW-1133">Transmembrane helix</keyword>
<dbReference type="AlphaFoldDB" id="A0A0F9HIJ6"/>
<protein>
    <submittedName>
        <fullName evidence="2">Uncharacterized protein</fullName>
    </submittedName>
</protein>
<evidence type="ECO:0000256" key="1">
    <source>
        <dbReference type="SAM" id="Phobius"/>
    </source>
</evidence>
<evidence type="ECO:0000313" key="2">
    <source>
        <dbReference type="EMBL" id="KKL81495.1"/>
    </source>
</evidence>
<proteinExistence type="predicted"/>
<dbReference type="EMBL" id="LAZR01022544">
    <property type="protein sequence ID" value="KKL81495.1"/>
    <property type="molecule type" value="Genomic_DNA"/>
</dbReference>
<reference evidence="2" key="1">
    <citation type="journal article" date="2015" name="Nature">
        <title>Complex archaea that bridge the gap between prokaryotes and eukaryotes.</title>
        <authorList>
            <person name="Spang A."/>
            <person name="Saw J.H."/>
            <person name="Jorgensen S.L."/>
            <person name="Zaremba-Niedzwiedzka K."/>
            <person name="Martijn J."/>
            <person name="Lind A.E."/>
            <person name="van Eijk R."/>
            <person name="Schleper C."/>
            <person name="Guy L."/>
            <person name="Ettema T.J."/>
        </authorList>
    </citation>
    <scope>NUCLEOTIDE SEQUENCE</scope>
</reference>
<organism evidence="2">
    <name type="scientific">marine sediment metagenome</name>
    <dbReference type="NCBI Taxonomy" id="412755"/>
    <lineage>
        <taxon>unclassified sequences</taxon>
        <taxon>metagenomes</taxon>
        <taxon>ecological metagenomes</taxon>
    </lineage>
</organism>
<keyword evidence="1" id="KW-0472">Membrane</keyword>
<keyword evidence="1" id="KW-0812">Transmembrane</keyword>
<accession>A0A0F9HIJ6</accession>
<feature type="non-terminal residue" evidence="2">
    <location>
        <position position="78"/>
    </location>
</feature>
<name>A0A0F9HIJ6_9ZZZZ</name>
<sequence length="78" mass="9130">MKIKRKEIILLIFLILLIFTINYSYIDEKLEDFLLDYEIVVVERVIDGDTFVSGNNWTCTLASSDNLTNYFTPQAIYV</sequence>
<gene>
    <name evidence="2" type="ORF">LCGC14_1994170</name>
</gene>
<comment type="caution">
    <text evidence="2">The sequence shown here is derived from an EMBL/GenBank/DDBJ whole genome shotgun (WGS) entry which is preliminary data.</text>
</comment>